<dbReference type="InterPro" id="IPR051681">
    <property type="entry name" value="Ser/Thr_Kinases-Pseudokinases"/>
</dbReference>
<accession>L8GGY9</accession>
<keyword evidence="7" id="KW-0472">Membrane</keyword>
<dbReference type="InterPro" id="IPR000719">
    <property type="entry name" value="Prot_kinase_dom"/>
</dbReference>
<evidence type="ECO:0000313" key="10">
    <source>
        <dbReference type="EMBL" id="ELR12247.1"/>
    </source>
</evidence>
<feature type="region of interest" description="Disordered" evidence="6">
    <location>
        <begin position="638"/>
        <end position="687"/>
    </location>
</feature>
<keyword evidence="7" id="KW-1133">Transmembrane helix</keyword>
<dbReference type="VEuPathDB" id="AmoebaDB:ACA1_027040"/>
<dbReference type="InterPro" id="IPR001245">
    <property type="entry name" value="Ser-Thr/Tyr_kinase_cat_dom"/>
</dbReference>
<dbReference type="Pfam" id="PF07714">
    <property type="entry name" value="PK_Tyr_Ser-Thr"/>
    <property type="match status" value="1"/>
</dbReference>
<keyword evidence="4 5" id="KW-0067">ATP-binding</keyword>
<sequence>MLATVVATFLLLLALNAASGAADYQRFTVRVVWPGGTNCSAPLSAACNDTGWAASDPSQGGGDWSGGSKSFSNPLPANMRIGWVEVDLYGRFECSPNETHTAFDVQVQKEAIASLEFQANASKCQGCRNCGYLHKATSRHYGTAGLPDYDYGPQAPNILSLQLHSGLLVLNAADIHIYAKDSTGGSNIDMSRWEFIAILISALIGVVILVSTICFGIILFLKSRGRLRRSRYTEIPGKAARGSKGEGTSGRDSTYDDDDDGDCESKPPTRDTINNLTGSDELLVTTENTALLSNTPTGNLGNPAKAKEVLGAERGHHHGRPRKRSAAGQNWKKQIQVTEIKILGRIGRGSYGDVFKGVWQGTVVAVKKLPGYFIELREEESAAFLDNFQKEASIMKSLHHPNILQLLSTYMEPPDLCLVMEYMPKGSLYKILHDQTVQLDWPIVRKILLDAAKGMAYLHGCEPVVIHRDLKSHNLLIDNNWTCKVCDFGLSKILTDRPTTSQMTSCGTPSWTAPEVLRNDRYTEKADVFGFGVVVWECVTRQDPHPGMPPFQAMHVLTPSSLFVVQVVLEVGSKHLRPEIPSTAPTPLQDLMRSCWSEDPAQRPSFQEIVRLLISMKVHALYPPAAAGDGVEADIVREGSEDEQHHHQRSVTDDGTGEDEGPVRPVMLYSPSAELRAPHEEAISSSS</sequence>
<keyword evidence="11" id="KW-1185">Reference proteome</keyword>
<feature type="signal peptide" evidence="8">
    <location>
        <begin position="1"/>
        <end position="22"/>
    </location>
</feature>
<proteinExistence type="predicted"/>
<dbReference type="PROSITE" id="PS50011">
    <property type="entry name" value="PROTEIN_KINASE_DOM"/>
    <property type="match status" value="1"/>
</dbReference>
<dbReference type="InterPro" id="IPR011009">
    <property type="entry name" value="Kinase-like_dom_sf"/>
</dbReference>
<evidence type="ECO:0000256" key="6">
    <source>
        <dbReference type="SAM" id="MobiDB-lite"/>
    </source>
</evidence>
<dbReference type="PROSITE" id="PS00108">
    <property type="entry name" value="PROTEIN_KINASE_ST"/>
    <property type="match status" value="1"/>
</dbReference>
<dbReference type="EMBL" id="KB008123">
    <property type="protein sequence ID" value="ELR12247.1"/>
    <property type="molecule type" value="Genomic_DNA"/>
</dbReference>
<keyword evidence="1" id="KW-0723">Serine/threonine-protein kinase</keyword>
<dbReference type="GeneID" id="14912731"/>
<evidence type="ECO:0000256" key="7">
    <source>
        <dbReference type="SAM" id="Phobius"/>
    </source>
</evidence>
<dbReference type="SUPFAM" id="SSF56112">
    <property type="entry name" value="Protein kinase-like (PK-like)"/>
    <property type="match status" value="1"/>
</dbReference>
<keyword evidence="3 10" id="KW-0418">Kinase</keyword>
<dbReference type="PROSITE" id="PS00107">
    <property type="entry name" value="PROTEIN_KINASE_ATP"/>
    <property type="match status" value="1"/>
</dbReference>
<organism evidence="10 11">
    <name type="scientific">Acanthamoeba castellanii (strain ATCC 30010 / Neff)</name>
    <dbReference type="NCBI Taxonomy" id="1257118"/>
    <lineage>
        <taxon>Eukaryota</taxon>
        <taxon>Amoebozoa</taxon>
        <taxon>Discosea</taxon>
        <taxon>Longamoebia</taxon>
        <taxon>Centramoebida</taxon>
        <taxon>Acanthamoebidae</taxon>
        <taxon>Acanthamoeba</taxon>
    </lineage>
</organism>
<evidence type="ECO:0000256" key="5">
    <source>
        <dbReference type="PROSITE-ProRule" id="PRU10141"/>
    </source>
</evidence>
<keyword evidence="2 5" id="KW-0547">Nucleotide-binding</keyword>
<feature type="domain" description="Protein kinase" evidence="9">
    <location>
        <begin position="340"/>
        <end position="622"/>
    </location>
</feature>
<feature type="compositionally biased region" description="Basic and acidic residues" evidence="6">
    <location>
        <begin position="676"/>
        <end position="687"/>
    </location>
</feature>
<dbReference type="GO" id="GO:0004674">
    <property type="term" value="F:protein serine/threonine kinase activity"/>
    <property type="evidence" value="ECO:0007669"/>
    <property type="project" value="UniProtKB-KW"/>
</dbReference>
<dbReference type="PANTHER" id="PTHR44329">
    <property type="entry name" value="SERINE/THREONINE-PROTEIN KINASE TNNI3K-RELATED"/>
    <property type="match status" value="1"/>
</dbReference>
<dbReference type="InterPro" id="IPR017441">
    <property type="entry name" value="Protein_kinase_ATP_BS"/>
</dbReference>
<protein>
    <submittedName>
        <fullName evidence="10">Protein kinase, putative</fullName>
    </submittedName>
</protein>
<gene>
    <name evidence="10" type="ORF">ACA1_027040</name>
</gene>
<dbReference type="AlphaFoldDB" id="L8GGY9"/>
<evidence type="ECO:0000259" key="9">
    <source>
        <dbReference type="PROSITE" id="PS50011"/>
    </source>
</evidence>
<dbReference type="GO" id="GO:0005524">
    <property type="term" value="F:ATP binding"/>
    <property type="evidence" value="ECO:0007669"/>
    <property type="project" value="UniProtKB-UniRule"/>
</dbReference>
<dbReference type="Gene3D" id="1.10.510.10">
    <property type="entry name" value="Transferase(Phosphotransferase) domain 1"/>
    <property type="match status" value="1"/>
</dbReference>
<evidence type="ECO:0000256" key="2">
    <source>
        <dbReference type="ARBA" id="ARBA00022741"/>
    </source>
</evidence>
<dbReference type="PRINTS" id="PR00109">
    <property type="entry name" value="TYRKINASE"/>
</dbReference>
<feature type="chain" id="PRO_5003989522" evidence="8">
    <location>
        <begin position="23"/>
        <end position="687"/>
    </location>
</feature>
<evidence type="ECO:0000256" key="3">
    <source>
        <dbReference type="ARBA" id="ARBA00022777"/>
    </source>
</evidence>
<dbReference type="KEGG" id="acan:ACA1_027040"/>
<name>L8GGY9_ACACF</name>
<dbReference type="InterPro" id="IPR008271">
    <property type="entry name" value="Ser/Thr_kinase_AS"/>
</dbReference>
<dbReference type="Gene3D" id="3.30.200.20">
    <property type="entry name" value="Phosphorylase Kinase, domain 1"/>
    <property type="match status" value="1"/>
</dbReference>
<dbReference type="SMART" id="SM00220">
    <property type="entry name" value="S_TKc"/>
    <property type="match status" value="1"/>
</dbReference>
<keyword evidence="7" id="KW-0812">Transmembrane</keyword>
<feature type="transmembrane region" description="Helical" evidence="7">
    <location>
        <begin position="195"/>
        <end position="221"/>
    </location>
</feature>
<dbReference type="OrthoDB" id="4062651at2759"/>
<dbReference type="CDD" id="cd13999">
    <property type="entry name" value="STKc_MAP3K-like"/>
    <property type="match status" value="1"/>
</dbReference>
<keyword evidence="8" id="KW-0732">Signal</keyword>
<evidence type="ECO:0000256" key="8">
    <source>
        <dbReference type="SAM" id="SignalP"/>
    </source>
</evidence>
<evidence type="ECO:0000313" key="11">
    <source>
        <dbReference type="Proteomes" id="UP000011083"/>
    </source>
</evidence>
<dbReference type="RefSeq" id="XP_004334260.1">
    <property type="nucleotide sequence ID" value="XM_004334212.1"/>
</dbReference>
<evidence type="ECO:0000256" key="4">
    <source>
        <dbReference type="ARBA" id="ARBA00022840"/>
    </source>
</evidence>
<dbReference type="STRING" id="1257118.L8GGY9"/>
<keyword evidence="3 10" id="KW-0808">Transferase</keyword>
<feature type="binding site" evidence="5">
    <location>
        <position position="368"/>
    </location>
    <ligand>
        <name>ATP</name>
        <dbReference type="ChEBI" id="CHEBI:30616"/>
    </ligand>
</feature>
<evidence type="ECO:0000256" key="1">
    <source>
        <dbReference type="ARBA" id="ARBA00022527"/>
    </source>
</evidence>
<dbReference type="PANTHER" id="PTHR44329:SF298">
    <property type="entry name" value="MIXED LINEAGE KINASE DOMAIN-LIKE PROTEIN"/>
    <property type="match status" value="1"/>
</dbReference>
<dbReference type="Proteomes" id="UP000011083">
    <property type="component" value="Unassembled WGS sequence"/>
</dbReference>
<feature type="region of interest" description="Disordered" evidence="6">
    <location>
        <begin position="236"/>
        <end position="278"/>
    </location>
</feature>
<reference evidence="10 11" key="1">
    <citation type="journal article" date="2013" name="Genome Biol.">
        <title>Genome of Acanthamoeba castellanii highlights extensive lateral gene transfer and early evolution of tyrosine kinase signaling.</title>
        <authorList>
            <person name="Clarke M."/>
            <person name="Lohan A.J."/>
            <person name="Liu B."/>
            <person name="Lagkouvardos I."/>
            <person name="Roy S."/>
            <person name="Zafar N."/>
            <person name="Bertelli C."/>
            <person name="Schilde C."/>
            <person name="Kianianmomeni A."/>
            <person name="Burglin T.R."/>
            <person name="Frech C."/>
            <person name="Turcotte B."/>
            <person name="Kopec K.O."/>
            <person name="Synnott J.M."/>
            <person name="Choo C."/>
            <person name="Paponov I."/>
            <person name="Finkler A."/>
            <person name="Soon Heng Tan C."/>
            <person name="Hutchins A.P."/>
            <person name="Weinmeier T."/>
            <person name="Rattei T."/>
            <person name="Chu J.S."/>
            <person name="Gimenez G."/>
            <person name="Irimia M."/>
            <person name="Rigden D.J."/>
            <person name="Fitzpatrick D.A."/>
            <person name="Lorenzo-Morales J."/>
            <person name="Bateman A."/>
            <person name="Chiu C.H."/>
            <person name="Tang P."/>
            <person name="Hegemann P."/>
            <person name="Fromm H."/>
            <person name="Raoult D."/>
            <person name="Greub G."/>
            <person name="Miranda-Saavedra D."/>
            <person name="Chen N."/>
            <person name="Nash P."/>
            <person name="Ginger M.L."/>
            <person name="Horn M."/>
            <person name="Schaap P."/>
            <person name="Caler L."/>
            <person name="Loftus B."/>
        </authorList>
    </citation>
    <scope>NUCLEOTIDE SEQUENCE [LARGE SCALE GENOMIC DNA]</scope>
    <source>
        <strain evidence="10 11">Neff</strain>
    </source>
</reference>